<comment type="caution">
    <text evidence="1">The sequence shown here is derived from an EMBL/GenBank/DDBJ whole genome shotgun (WGS) entry which is preliminary data.</text>
</comment>
<protein>
    <submittedName>
        <fullName evidence="1">16104_t:CDS:1</fullName>
    </submittedName>
</protein>
<dbReference type="AlphaFoldDB" id="A0A9N9B1L1"/>
<evidence type="ECO:0000313" key="2">
    <source>
        <dbReference type="Proteomes" id="UP000789342"/>
    </source>
</evidence>
<sequence>MAEPARLIEYYHVMVKKVTNPRQKYTGCSTRPNLDVLVQSDLHFVSKIGTLCFYRANVDHYRADADHWTCQSLRQNVDHFLAL</sequence>
<gene>
    <name evidence="1" type="ORF">AMORRO_LOCUS5436</name>
</gene>
<dbReference type="Proteomes" id="UP000789342">
    <property type="component" value="Unassembled WGS sequence"/>
</dbReference>
<keyword evidence="2" id="KW-1185">Reference proteome</keyword>
<proteinExistence type="predicted"/>
<evidence type="ECO:0000313" key="1">
    <source>
        <dbReference type="EMBL" id="CAG8547975.1"/>
    </source>
</evidence>
<dbReference type="EMBL" id="CAJVPV010003279">
    <property type="protein sequence ID" value="CAG8547975.1"/>
    <property type="molecule type" value="Genomic_DNA"/>
</dbReference>
<accession>A0A9N9B1L1</accession>
<name>A0A9N9B1L1_9GLOM</name>
<reference evidence="1" key="1">
    <citation type="submission" date="2021-06" db="EMBL/GenBank/DDBJ databases">
        <authorList>
            <person name="Kallberg Y."/>
            <person name="Tangrot J."/>
            <person name="Rosling A."/>
        </authorList>
    </citation>
    <scope>NUCLEOTIDE SEQUENCE</scope>
    <source>
        <strain evidence="1">CL551</strain>
    </source>
</reference>
<organism evidence="1 2">
    <name type="scientific">Acaulospora morrowiae</name>
    <dbReference type="NCBI Taxonomy" id="94023"/>
    <lineage>
        <taxon>Eukaryota</taxon>
        <taxon>Fungi</taxon>
        <taxon>Fungi incertae sedis</taxon>
        <taxon>Mucoromycota</taxon>
        <taxon>Glomeromycotina</taxon>
        <taxon>Glomeromycetes</taxon>
        <taxon>Diversisporales</taxon>
        <taxon>Acaulosporaceae</taxon>
        <taxon>Acaulospora</taxon>
    </lineage>
</organism>